<keyword evidence="2" id="KW-1185">Reference proteome</keyword>
<protein>
    <submittedName>
        <fullName evidence="1">Uncharacterized protein</fullName>
    </submittedName>
</protein>
<sequence length="74" mass="8188">MLNSWRSVWKDRKKTPPTGPHGSEFKTSSCHRCQHGAKFYGIPESYIRACVAACPVCSDSNASGGARSKRLIFE</sequence>
<organism evidence="1 2">
    <name type="scientific">Cichorium intybus</name>
    <name type="common">Chicory</name>
    <dbReference type="NCBI Taxonomy" id="13427"/>
    <lineage>
        <taxon>Eukaryota</taxon>
        <taxon>Viridiplantae</taxon>
        <taxon>Streptophyta</taxon>
        <taxon>Embryophyta</taxon>
        <taxon>Tracheophyta</taxon>
        <taxon>Spermatophyta</taxon>
        <taxon>Magnoliopsida</taxon>
        <taxon>eudicotyledons</taxon>
        <taxon>Gunneridae</taxon>
        <taxon>Pentapetalae</taxon>
        <taxon>asterids</taxon>
        <taxon>campanulids</taxon>
        <taxon>Asterales</taxon>
        <taxon>Asteraceae</taxon>
        <taxon>Cichorioideae</taxon>
        <taxon>Cichorieae</taxon>
        <taxon>Cichoriinae</taxon>
        <taxon>Cichorium</taxon>
    </lineage>
</organism>
<comment type="caution">
    <text evidence="1">The sequence shown here is derived from an EMBL/GenBank/DDBJ whole genome shotgun (WGS) entry which is preliminary data.</text>
</comment>
<evidence type="ECO:0000313" key="1">
    <source>
        <dbReference type="EMBL" id="KAI3700466.1"/>
    </source>
</evidence>
<proteinExistence type="predicted"/>
<reference evidence="1 2" key="2">
    <citation type="journal article" date="2022" name="Mol. Ecol. Resour.">
        <title>The genomes of chicory, endive, great burdock and yacon provide insights into Asteraceae paleo-polyploidization history and plant inulin production.</title>
        <authorList>
            <person name="Fan W."/>
            <person name="Wang S."/>
            <person name="Wang H."/>
            <person name="Wang A."/>
            <person name="Jiang F."/>
            <person name="Liu H."/>
            <person name="Zhao H."/>
            <person name="Xu D."/>
            <person name="Zhang Y."/>
        </authorList>
    </citation>
    <scope>NUCLEOTIDE SEQUENCE [LARGE SCALE GENOMIC DNA]</scope>
    <source>
        <strain evidence="2">cv. Punajuju</strain>
        <tissue evidence="1">Leaves</tissue>
    </source>
</reference>
<evidence type="ECO:0000313" key="2">
    <source>
        <dbReference type="Proteomes" id="UP001055811"/>
    </source>
</evidence>
<dbReference type="EMBL" id="CM042016">
    <property type="protein sequence ID" value="KAI3700466.1"/>
    <property type="molecule type" value="Genomic_DNA"/>
</dbReference>
<dbReference type="Proteomes" id="UP001055811">
    <property type="component" value="Linkage Group LG08"/>
</dbReference>
<gene>
    <name evidence="1" type="ORF">L2E82_45096</name>
</gene>
<name>A0ACB8ZT05_CICIN</name>
<accession>A0ACB8ZT05</accession>
<reference evidence="2" key="1">
    <citation type="journal article" date="2022" name="Mol. Ecol. Resour.">
        <title>The genomes of chicory, endive, great burdock and yacon provide insights into Asteraceae palaeo-polyploidization history and plant inulin production.</title>
        <authorList>
            <person name="Fan W."/>
            <person name="Wang S."/>
            <person name="Wang H."/>
            <person name="Wang A."/>
            <person name="Jiang F."/>
            <person name="Liu H."/>
            <person name="Zhao H."/>
            <person name="Xu D."/>
            <person name="Zhang Y."/>
        </authorList>
    </citation>
    <scope>NUCLEOTIDE SEQUENCE [LARGE SCALE GENOMIC DNA]</scope>
    <source>
        <strain evidence="2">cv. Punajuju</strain>
    </source>
</reference>